<feature type="DNA-binding region" description="H-T-H motif" evidence="4">
    <location>
        <begin position="37"/>
        <end position="56"/>
    </location>
</feature>
<evidence type="ECO:0000256" key="3">
    <source>
        <dbReference type="ARBA" id="ARBA00023163"/>
    </source>
</evidence>
<sequence>MPVGKDTPRQRYRDHVRAEIKQAALRQIGDGGPASLSLNAIARELGVTGPALYKYFAGRDALLTELIIEGYEDVAGAVRAEAARTADRPARERLHALAAVYRDWAVGVPHLYQLLAGSPSPGYEAPSETVDSARAVLGPFLAVLAQGSPRSAAGALESELGAWDEETPAVAAWVRAYAPDADPGPVLAGAVTVWSRMHGAVSLEIQGQFTGMGHRGSTLLTSEIDALADAMGLPPGPED</sequence>
<keyword evidence="3" id="KW-0804">Transcription</keyword>
<evidence type="ECO:0000313" key="6">
    <source>
        <dbReference type="EMBL" id="WUX50256.1"/>
    </source>
</evidence>
<organism evidence="6 7">
    <name type="scientific">Streptomyces niveus</name>
    <name type="common">Streptomyces spheroides</name>
    <dbReference type="NCBI Taxonomy" id="193462"/>
    <lineage>
        <taxon>Bacteria</taxon>
        <taxon>Bacillati</taxon>
        <taxon>Actinomycetota</taxon>
        <taxon>Actinomycetes</taxon>
        <taxon>Kitasatosporales</taxon>
        <taxon>Streptomycetaceae</taxon>
        <taxon>Streptomyces</taxon>
    </lineage>
</organism>
<evidence type="ECO:0000256" key="2">
    <source>
        <dbReference type="ARBA" id="ARBA00023125"/>
    </source>
</evidence>
<protein>
    <submittedName>
        <fullName evidence="6">TetR/AcrR family transcriptional regulator</fullName>
    </submittedName>
</protein>
<dbReference type="Pfam" id="PF00440">
    <property type="entry name" value="TetR_N"/>
    <property type="match status" value="1"/>
</dbReference>
<dbReference type="EMBL" id="CP109495">
    <property type="protein sequence ID" value="WUX50256.1"/>
    <property type="molecule type" value="Genomic_DNA"/>
</dbReference>
<keyword evidence="7" id="KW-1185">Reference proteome</keyword>
<dbReference type="RefSeq" id="WP_329073822.1">
    <property type="nucleotide sequence ID" value="NZ_CP109495.1"/>
</dbReference>
<dbReference type="InterPro" id="IPR009057">
    <property type="entry name" value="Homeodomain-like_sf"/>
</dbReference>
<evidence type="ECO:0000259" key="5">
    <source>
        <dbReference type="PROSITE" id="PS50977"/>
    </source>
</evidence>
<gene>
    <name evidence="6" type="ORF">OG442_01025</name>
</gene>
<dbReference type="PROSITE" id="PS50977">
    <property type="entry name" value="HTH_TETR_2"/>
    <property type="match status" value="1"/>
</dbReference>
<dbReference type="InterPro" id="IPR001647">
    <property type="entry name" value="HTH_TetR"/>
</dbReference>
<dbReference type="SUPFAM" id="SSF46689">
    <property type="entry name" value="Homeodomain-like"/>
    <property type="match status" value="1"/>
</dbReference>
<evidence type="ECO:0000313" key="7">
    <source>
        <dbReference type="Proteomes" id="UP001432209"/>
    </source>
</evidence>
<keyword evidence="1" id="KW-0805">Transcription regulation</keyword>
<dbReference type="SUPFAM" id="SSF48498">
    <property type="entry name" value="Tetracyclin repressor-like, C-terminal domain"/>
    <property type="match status" value="1"/>
</dbReference>
<dbReference type="Pfam" id="PF13305">
    <property type="entry name" value="TetR_C_33"/>
    <property type="match status" value="1"/>
</dbReference>
<dbReference type="InterPro" id="IPR050109">
    <property type="entry name" value="HTH-type_TetR-like_transc_reg"/>
</dbReference>
<dbReference type="InterPro" id="IPR036271">
    <property type="entry name" value="Tet_transcr_reg_TetR-rel_C_sf"/>
</dbReference>
<dbReference type="InterPro" id="IPR025996">
    <property type="entry name" value="MT1864/Rv1816-like_C"/>
</dbReference>
<evidence type="ECO:0000256" key="4">
    <source>
        <dbReference type="PROSITE-ProRule" id="PRU00335"/>
    </source>
</evidence>
<accession>A0ABZ1ZVF0</accession>
<reference evidence="6" key="1">
    <citation type="submission" date="2022-10" db="EMBL/GenBank/DDBJ databases">
        <title>The complete genomes of actinobacterial strains from the NBC collection.</title>
        <authorList>
            <person name="Joergensen T.S."/>
            <person name="Alvarez Arevalo M."/>
            <person name="Sterndorff E.B."/>
            <person name="Faurdal D."/>
            <person name="Vuksanovic O."/>
            <person name="Mourched A.-S."/>
            <person name="Charusanti P."/>
            <person name="Shaw S."/>
            <person name="Blin K."/>
            <person name="Weber T."/>
        </authorList>
    </citation>
    <scope>NUCLEOTIDE SEQUENCE</scope>
    <source>
        <strain evidence="6">NBC_01432</strain>
    </source>
</reference>
<feature type="domain" description="HTH tetR-type" evidence="5">
    <location>
        <begin position="14"/>
        <end position="74"/>
    </location>
</feature>
<name>A0ABZ1ZVF0_STRNV</name>
<dbReference type="PANTHER" id="PTHR30055:SF243">
    <property type="entry name" value="HTH-TYPE TRANSCRIPTIONAL REGULATOR RV1816"/>
    <property type="match status" value="1"/>
</dbReference>
<evidence type="ECO:0000256" key="1">
    <source>
        <dbReference type="ARBA" id="ARBA00023015"/>
    </source>
</evidence>
<proteinExistence type="predicted"/>
<keyword evidence="2 4" id="KW-0238">DNA-binding</keyword>
<dbReference type="PANTHER" id="PTHR30055">
    <property type="entry name" value="HTH-TYPE TRANSCRIPTIONAL REGULATOR RUTR"/>
    <property type="match status" value="1"/>
</dbReference>
<dbReference type="Gene3D" id="1.10.357.10">
    <property type="entry name" value="Tetracycline Repressor, domain 2"/>
    <property type="match status" value="1"/>
</dbReference>
<dbReference type="Proteomes" id="UP001432209">
    <property type="component" value="Chromosome"/>
</dbReference>